<dbReference type="Proteomes" id="UP000198751">
    <property type="component" value="Chromosome I"/>
</dbReference>
<gene>
    <name evidence="1" type="ORF">SAMN04489743_1104</name>
</gene>
<reference evidence="2" key="1">
    <citation type="submission" date="2016-10" db="EMBL/GenBank/DDBJ databases">
        <authorList>
            <person name="Varghese N."/>
            <person name="Submissions S."/>
        </authorList>
    </citation>
    <scope>NUCLEOTIDE SEQUENCE [LARGE SCALE GENOMIC DNA]</scope>
    <source>
        <strain evidence="2">IMMIB L-1606</strain>
    </source>
</reference>
<dbReference type="EMBL" id="LT629779">
    <property type="protein sequence ID" value="SDS88098.1"/>
    <property type="molecule type" value="Genomic_DNA"/>
</dbReference>
<evidence type="ECO:0000313" key="1">
    <source>
        <dbReference type="EMBL" id="SDS88098.1"/>
    </source>
</evidence>
<protein>
    <submittedName>
        <fullName evidence="1">Uncharacterized protein</fullName>
    </submittedName>
</protein>
<dbReference type="AlphaFoldDB" id="A0A1H1VT04"/>
<sequence length="102" mass="11119">MTCLNVNGSGLYVSTTNTRTTGVDNWKATFCNFRAKNWYGGSVYGLPYYERWGGAVSGNCGVGSVAQDIGWYTTFPANSPLFGSMFIDGTDMTGYPGVNLWR</sequence>
<organism evidence="1 2">
    <name type="scientific">Pseudarthrobacter equi</name>
    <dbReference type="NCBI Taxonomy" id="728066"/>
    <lineage>
        <taxon>Bacteria</taxon>
        <taxon>Bacillati</taxon>
        <taxon>Actinomycetota</taxon>
        <taxon>Actinomycetes</taxon>
        <taxon>Micrococcales</taxon>
        <taxon>Micrococcaceae</taxon>
        <taxon>Pseudarthrobacter</taxon>
    </lineage>
</organism>
<keyword evidence="2" id="KW-1185">Reference proteome</keyword>
<proteinExistence type="predicted"/>
<accession>A0A1H1VT04</accession>
<evidence type="ECO:0000313" key="2">
    <source>
        <dbReference type="Proteomes" id="UP000198751"/>
    </source>
</evidence>
<name>A0A1H1VT04_9MICC</name>